<keyword evidence="3" id="KW-0344">Guanine-nucleotide releasing factor</keyword>
<evidence type="ECO:0000256" key="3">
    <source>
        <dbReference type="ARBA" id="ARBA00022658"/>
    </source>
</evidence>
<dbReference type="WBParaSite" id="Hba_16836">
    <property type="protein sequence ID" value="Hba_16836"/>
    <property type="gene ID" value="Hba_16836"/>
</dbReference>
<dbReference type="AlphaFoldDB" id="A0A1I7XH46"/>
<organism evidence="7 8">
    <name type="scientific">Heterorhabditis bacteriophora</name>
    <name type="common">Entomopathogenic nematode worm</name>
    <dbReference type="NCBI Taxonomy" id="37862"/>
    <lineage>
        <taxon>Eukaryota</taxon>
        <taxon>Metazoa</taxon>
        <taxon>Ecdysozoa</taxon>
        <taxon>Nematoda</taxon>
        <taxon>Chromadorea</taxon>
        <taxon>Rhabditida</taxon>
        <taxon>Rhabditina</taxon>
        <taxon>Rhabditomorpha</taxon>
        <taxon>Strongyloidea</taxon>
        <taxon>Heterorhabditidae</taxon>
        <taxon>Heterorhabditis</taxon>
    </lineage>
</organism>
<evidence type="ECO:0000256" key="4">
    <source>
        <dbReference type="ARBA" id="ARBA00023006"/>
    </source>
</evidence>
<evidence type="ECO:0000256" key="1">
    <source>
        <dbReference type="ARBA" id="ARBA00004496"/>
    </source>
</evidence>
<feature type="domain" description="UDENN FLCN/SMCR8-type" evidence="6">
    <location>
        <begin position="21"/>
        <end position="442"/>
    </location>
</feature>
<keyword evidence="7" id="KW-1185">Reference proteome</keyword>
<sequence length="468" mass="53324">MSMVLMPEDLLIRNNRVIDPFNRLGCNINPILIVVEFCQVEGPRPLTTVHYKSASSVSTIDIDSLAVWLMSSETENGTIHLIYNQQMGIYAFSYYMTVYDIRARAFQRPLCIAFLYPNKPSGKQLTRFSASVRRLISPLIMCNRRLFLRQISDVIKISDAIENDTVQSYYSLDPDTLKSTSKNPKMAYIADQKYSHVIGLVDSECCGHREEDRHAAEETFLSFRTPAPLKPIKDLVPCTYDRFMASLHPLLSYLCEHKTRKGVLYSVGMPILRFSKYESPMKEKNLLYPVLAGDNMIVCGSEQRKRTVVDLVHKMNLLKPKAHTNYEVILWADSKESYQNGVTGLCCSRTQSMSLSHPNVTVLDTNSSVLRIVPYQGNLLANLRIKRKFPTDNSLLKYLSASLADLCSVVYISRFLSPLNLTEEDLSFDDERIIVNLLTEIDLMKYQGLKCAIDKRKPFNAPVKIIQL</sequence>
<dbReference type="InterPro" id="IPR037521">
    <property type="entry name" value="FLCN/SMCR8_DENN"/>
</dbReference>
<dbReference type="PANTHER" id="PTHR31334">
    <property type="entry name" value="SMITH-MAGENIS SYNDROME REGION GENE 8 PROTEIN"/>
    <property type="match status" value="1"/>
</dbReference>
<reference evidence="8" key="1">
    <citation type="submission" date="2016-11" db="UniProtKB">
        <authorList>
            <consortium name="WormBaseParasite"/>
        </authorList>
    </citation>
    <scope>IDENTIFICATION</scope>
</reference>
<evidence type="ECO:0000256" key="2">
    <source>
        <dbReference type="ARBA" id="ARBA00022490"/>
    </source>
</evidence>
<protein>
    <submittedName>
        <fullName evidence="8">UDENN FLCN/SMCR8-type domain-containing protein</fullName>
    </submittedName>
</protein>
<dbReference type="GO" id="GO:0006914">
    <property type="term" value="P:autophagy"/>
    <property type="evidence" value="ECO:0007669"/>
    <property type="project" value="UniProtKB-KW"/>
</dbReference>
<dbReference type="GO" id="GO:0032045">
    <property type="term" value="C:guanyl-nucleotide exchange factor complex"/>
    <property type="evidence" value="ECO:0007669"/>
    <property type="project" value="TreeGrafter"/>
</dbReference>
<evidence type="ECO:0000256" key="5">
    <source>
        <dbReference type="ARBA" id="ARBA00038137"/>
    </source>
</evidence>
<evidence type="ECO:0000259" key="6">
    <source>
        <dbReference type="PROSITE" id="PS51834"/>
    </source>
</evidence>
<evidence type="ECO:0000313" key="7">
    <source>
        <dbReference type="Proteomes" id="UP000095283"/>
    </source>
</evidence>
<name>A0A1I7XH46_HETBA</name>
<accession>A0A1I7XH46</accession>
<dbReference type="GO" id="GO:0005737">
    <property type="term" value="C:cytoplasm"/>
    <property type="evidence" value="ECO:0007669"/>
    <property type="project" value="UniProtKB-SubCell"/>
</dbReference>
<dbReference type="Proteomes" id="UP000095283">
    <property type="component" value="Unplaced"/>
</dbReference>
<proteinExistence type="inferred from homology"/>
<comment type="subcellular location">
    <subcellularLocation>
        <location evidence="1">Cytoplasm</location>
    </subcellularLocation>
</comment>
<dbReference type="GO" id="GO:0005085">
    <property type="term" value="F:guanyl-nucleotide exchange factor activity"/>
    <property type="evidence" value="ECO:0007669"/>
    <property type="project" value="UniProtKB-KW"/>
</dbReference>
<comment type="similarity">
    <text evidence="5">Belongs to the SMCR8 family.</text>
</comment>
<evidence type="ECO:0000313" key="8">
    <source>
        <dbReference type="WBParaSite" id="Hba_16836"/>
    </source>
</evidence>
<dbReference type="PANTHER" id="PTHR31334:SF1">
    <property type="entry name" value="GUANINE NUCLEOTIDE EXCHANGE PROTEIN SMCR8"/>
    <property type="match status" value="1"/>
</dbReference>
<keyword evidence="2" id="KW-0963">Cytoplasm</keyword>
<keyword evidence="4" id="KW-0072">Autophagy</keyword>
<dbReference type="PROSITE" id="PS51834">
    <property type="entry name" value="DENN_FLCN_SMCR8"/>
    <property type="match status" value="1"/>
</dbReference>